<dbReference type="OrthoDB" id="9790951at2"/>
<feature type="coiled-coil region" evidence="6">
    <location>
        <begin position="81"/>
        <end position="181"/>
    </location>
</feature>
<keyword evidence="4 7" id="KW-1133">Transmembrane helix</keyword>
<gene>
    <name evidence="9" type="ORF">THSYN_06110</name>
</gene>
<dbReference type="SMART" id="SM00287">
    <property type="entry name" value="SH3b"/>
    <property type="match status" value="1"/>
</dbReference>
<evidence type="ECO:0000256" key="3">
    <source>
        <dbReference type="ARBA" id="ARBA00022729"/>
    </source>
</evidence>
<evidence type="ECO:0000256" key="1">
    <source>
        <dbReference type="ARBA" id="ARBA00004167"/>
    </source>
</evidence>
<feature type="transmembrane region" description="Helical" evidence="7">
    <location>
        <begin position="186"/>
        <end position="204"/>
    </location>
</feature>
<accession>A0A2K8UGF9</accession>
<evidence type="ECO:0000256" key="4">
    <source>
        <dbReference type="ARBA" id="ARBA00022989"/>
    </source>
</evidence>
<dbReference type="Gene3D" id="1.10.287.1490">
    <property type="match status" value="1"/>
</dbReference>
<dbReference type="InterPro" id="IPR016476">
    <property type="entry name" value="SH3_dom_pro"/>
</dbReference>
<keyword evidence="3" id="KW-0732">Signal</keyword>
<organism evidence="9 10">
    <name type="scientific">Candidatus Thiodictyon syntrophicum</name>
    <dbReference type="NCBI Taxonomy" id="1166950"/>
    <lineage>
        <taxon>Bacteria</taxon>
        <taxon>Pseudomonadati</taxon>
        <taxon>Pseudomonadota</taxon>
        <taxon>Gammaproteobacteria</taxon>
        <taxon>Chromatiales</taxon>
        <taxon>Chromatiaceae</taxon>
        <taxon>Thiodictyon</taxon>
    </lineage>
</organism>
<dbReference type="NCBIfam" id="TIGR04211">
    <property type="entry name" value="SH3_and_anchor"/>
    <property type="match status" value="1"/>
</dbReference>
<evidence type="ECO:0000256" key="5">
    <source>
        <dbReference type="ARBA" id="ARBA00023136"/>
    </source>
</evidence>
<sequence length="219" mass="24343">MLGLCAVLLTPTWGRAETRYVTDEVQITLRAGDSTRYKILKMLPSGTPLEVLGVNQTTKFARVRTADGTVGFVPDDQLKSEPAARNRLAELEARLAELQQNPDAVAARFAKTQTELAELKSRYQQLERDKQRLEQDLATIRHASANVLEVTTDRERLRVQVAALTRSGADLEQENRDLKNQANLRWFLSGAGVLAGGILLGLILPRLRLGRRKSAWGSL</sequence>
<feature type="domain" description="SH3b" evidence="8">
    <location>
        <begin position="16"/>
        <end position="82"/>
    </location>
</feature>
<keyword evidence="6" id="KW-0175">Coiled coil</keyword>
<evidence type="ECO:0000313" key="10">
    <source>
        <dbReference type="Proteomes" id="UP000232638"/>
    </source>
</evidence>
<comment type="subcellular location">
    <subcellularLocation>
        <location evidence="1">Membrane</location>
        <topology evidence="1">Single-pass membrane protein</topology>
    </subcellularLocation>
</comment>
<dbReference type="Pfam" id="PF08239">
    <property type="entry name" value="SH3_3"/>
    <property type="match status" value="1"/>
</dbReference>
<dbReference type="Gene3D" id="2.30.30.40">
    <property type="entry name" value="SH3 Domains"/>
    <property type="match status" value="1"/>
</dbReference>
<evidence type="ECO:0000259" key="8">
    <source>
        <dbReference type="PROSITE" id="PS51781"/>
    </source>
</evidence>
<dbReference type="AlphaFoldDB" id="A0A2K8UGF9"/>
<dbReference type="PROSITE" id="PS51781">
    <property type="entry name" value="SH3B"/>
    <property type="match status" value="1"/>
</dbReference>
<evidence type="ECO:0000256" key="7">
    <source>
        <dbReference type="SAM" id="Phobius"/>
    </source>
</evidence>
<dbReference type="KEGG" id="tsy:THSYN_06110"/>
<dbReference type="InterPro" id="IPR003646">
    <property type="entry name" value="SH3-like_bac-type"/>
</dbReference>
<keyword evidence="5 7" id="KW-0472">Membrane</keyword>
<dbReference type="EMBL" id="CP020370">
    <property type="protein sequence ID" value="AUB84666.1"/>
    <property type="molecule type" value="Genomic_DNA"/>
</dbReference>
<dbReference type="Proteomes" id="UP000232638">
    <property type="component" value="Chromosome"/>
</dbReference>
<proteinExistence type="predicted"/>
<dbReference type="PIRSF" id="PIRSF006158">
    <property type="entry name" value="UCP006158_SH3"/>
    <property type="match status" value="1"/>
</dbReference>
<name>A0A2K8UGF9_9GAMM</name>
<dbReference type="GO" id="GO:0016020">
    <property type="term" value="C:membrane"/>
    <property type="evidence" value="ECO:0007669"/>
    <property type="project" value="UniProtKB-SubCell"/>
</dbReference>
<keyword evidence="10" id="KW-1185">Reference proteome</keyword>
<evidence type="ECO:0000313" key="9">
    <source>
        <dbReference type="EMBL" id="AUB84666.1"/>
    </source>
</evidence>
<evidence type="ECO:0000256" key="2">
    <source>
        <dbReference type="ARBA" id="ARBA00022692"/>
    </source>
</evidence>
<reference evidence="9 10" key="1">
    <citation type="submission" date="2017-03" db="EMBL/GenBank/DDBJ databases">
        <title>Complete genome sequence of Candidatus 'Thiodictyon syntrophicum' sp. nov. strain Cad16T, a photolithoautotroph purple sulfur bacterium isolated from an alpine meromictic lake.</title>
        <authorList>
            <person name="Luedin S.M."/>
            <person name="Pothier J.F."/>
            <person name="Danza F."/>
            <person name="Storelli N."/>
            <person name="Wittwer M."/>
            <person name="Tonolla M."/>
        </authorList>
    </citation>
    <scope>NUCLEOTIDE SEQUENCE [LARGE SCALE GENOMIC DNA]</scope>
    <source>
        <strain evidence="9 10">Cad16T</strain>
    </source>
</reference>
<protein>
    <recommendedName>
        <fullName evidence="8">SH3b domain-containing protein</fullName>
    </recommendedName>
</protein>
<evidence type="ECO:0000256" key="6">
    <source>
        <dbReference type="SAM" id="Coils"/>
    </source>
</evidence>
<keyword evidence="2 7" id="KW-0812">Transmembrane</keyword>